<dbReference type="Proteomes" id="UP000747542">
    <property type="component" value="Unassembled WGS sequence"/>
</dbReference>
<evidence type="ECO:0000313" key="2">
    <source>
        <dbReference type="Proteomes" id="UP000747542"/>
    </source>
</evidence>
<accession>A0A8J5TIB6</accession>
<name>A0A8J5TIB6_HOMAM</name>
<sequence>MKGSKFDIEEYLMKLQCAKCEPKKYKTPNYSKTRHCIFSQDPVQDDLIWRSVVRGEATAAQRRKHDYAATQTLCQVSHGGCVTVMSLVNHGPALDIISIKEEFLSLHLTIE</sequence>
<reference evidence="1" key="1">
    <citation type="journal article" date="2021" name="Sci. Adv.">
        <title>The American lobster genome reveals insights on longevity, neural, and immune adaptations.</title>
        <authorList>
            <person name="Polinski J.M."/>
            <person name="Zimin A.V."/>
            <person name="Clark K.F."/>
            <person name="Kohn A.B."/>
            <person name="Sadowski N."/>
            <person name="Timp W."/>
            <person name="Ptitsyn A."/>
            <person name="Khanna P."/>
            <person name="Romanova D.Y."/>
            <person name="Williams P."/>
            <person name="Greenwood S.J."/>
            <person name="Moroz L.L."/>
            <person name="Walt D.R."/>
            <person name="Bodnar A.G."/>
        </authorList>
    </citation>
    <scope>NUCLEOTIDE SEQUENCE</scope>
    <source>
        <strain evidence="1">GMGI-L3</strain>
    </source>
</reference>
<dbReference type="EMBL" id="JAHLQT010010484">
    <property type="protein sequence ID" value="KAG7172607.1"/>
    <property type="molecule type" value="Genomic_DNA"/>
</dbReference>
<dbReference type="AlphaFoldDB" id="A0A8J5TIB6"/>
<evidence type="ECO:0000313" key="1">
    <source>
        <dbReference type="EMBL" id="KAG7172607.1"/>
    </source>
</evidence>
<comment type="caution">
    <text evidence="1">The sequence shown here is derived from an EMBL/GenBank/DDBJ whole genome shotgun (WGS) entry which is preliminary data.</text>
</comment>
<gene>
    <name evidence="1" type="ORF">Hamer_G006817</name>
</gene>
<organism evidence="1 2">
    <name type="scientific">Homarus americanus</name>
    <name type="common">American lobster</name>
    <dbReference type="NCBI Taxonomy" id="6706"/>
    <lineage>
        <taxon>Eukaryota</taxon>
        <taxon>Metazoa</taxon>
        <taxon>Ecdysozoa</taxon>
        <taxon>Arthropoda</taxon>
        <taxon>Crustacea</taxon>
        <taxon>Multicrustacea</taxon>
        <taxon>Malacostraca</taxon>
        <taxon>Eumalacostraca</taxon>
        <taxon>Eucarida</taxon>
        <taxon>Decapoda</taxon>
        <taxon>Pleocyemata</taxon>
        <taxon>Astacidea</taxon>
        <taxon>Nephropoidea</taxon>
        <taxon>Nephropidae</taxon>
        <taxon>Homarus</taxon>
    </lineage>
</organism>
<proteinExistence type="predicted"/>
<keyword evidence="2" id="KW-1185">Reference proteome</keyword>
<protein>
    <submittedName>
        <fullName evidence="1">Uncharacterized protein</fullName>
    </submittedName>
</protein>